<reference evidence="6 7" key="1">
    <citation type="submission" date="2018-09" db="EMBL/GenBank/DDBJ databases">
        <title>Comparative genomics of Leucobacter spp.</title>
        <authorList>
            <person name="Reis A.C."/>
            <person name="Kolvenbach B.A."/>
            <person name="Corvini P.F.X."/>
            <person name="Nunes O.C."/>
        </authorList>
    </citation>
    <scope>NUCLEOTIDE SEQUENCE [LARGE SCALE GENOMIC DNA]</scope>
    <source>
        <strain evidence="6 7">L-1</strain>
    </source>
</reference>
<dbReference type="InterPro" id="IPR003439">
    <property type="entry name" value="ABC_transporter-like_ATP-bd"/>
</dbReference>
<dbReference type="Proteomes" id="UP001646141">
    <property type="component" value="Unassembled WGS sequence"/>
</dbReference>
<sequence length="481" mass="51037">MSDFRTRPAGDELLRAERMGMTFAAAGEPALEVLRDVSLTLHRGEIVALLGRSGSGKSTLLRLLAGLAQPSSGAALSRGEPLTGANPGTAMVFQSFALLPWLTVLDNVELGLSSSGLPRAERRRRAREAIDTIGLDGFERAYPRELSGGMQQRVGFARAFVQRPDVLLMDEPFSALDVLTAEHLRSELLEVWGAPTAPAGAICIVTHNIEEAVLLADRVLVLDGSPATIAAEIAVPLPRPRDRRSPTFAAAVDELYAQLTGRPAAAGRETGPPGPLTHPLPAATVGGLAGLIEIVVAHDGQADLPDLADELSFDVSDLLPLVDAAQLLQLLEVAGAQAFLTDAGWAWHGASIAESKAQFAALAGEHAPLVRTIVRALEHSSQGALRADFFRDLLARGYGASDAQRQLELAIDWGRYGELYDYDADTEEFVLDELAAGFTAFLAEQAGPDARRDPTREAPGEMLPGPDPDADPSPAPDSRTP</sequence>
<keyword evidence="3 6" id="KW-0067">ATP-binding</keyword>
<dbReference type="InterPro" id="IPR017871">
    <property type="entry name" value="ABC_transporter-like_CS"/>
</dbReference>
<evidence type="ECO:0000313" key="6">
    <source>
        <dbReference type="EMBL" id="MBL3689894.1"/>
    </source>
</evidence>
<feature type="domain" description="ABC transporter" evidence="5">
    <location>
        <begin position="14"/>
        <end position="249"/>
    </location>
</feature>
<evidence type="ECO:0000256" key="1">
    <source>
        <dbReference type="ARBA" id="ARBA00022448"/>
    </source>
</evidence>
<evidence type="ECO:0000256" key="3">
    <source>
        <dbReference type="ARBA" id="ARBA00022840"/>
    </source>
</evidence>
<dbReference type="PROSITE" id="PS00211">
    <property type="entry name" value="ABC_TRANSPORTER_1"/>
    <property type="match status" value="1"/>
</dbReference>
<keyword evidence="1" id="KW-0813">Transport</keyword>
<name>A0ABS1SP15_9MICO</name>
<evidence type="ECO:0000256" key="4">
    <source>
        <dbReference type="SAM" id="MobiDB-lite"/>
    </source>
</evidence>
<evidence type="ECO:0000313" key="7">
    <source>
        <dbReference type="Proteomes" id="UP001646141"/>
    </source>
</evidence>
<dbReference type="Gene3D" id="3.40.50.300">
    <property type="entry name" value="P-loop containing nucleotide triphosphate hydrolases"/>
    <property type="match status" value="1"/>
</dbReference>
<feature type="compositionally biased region" description="Pro residues" evidence="4">
    <location>
        <begin position="465"/>
        <end position="475"/>
    </location>
</feature>
<dbReference type="PROSITE" id="PS50893">
    <property type="entry name" value="ABC_TRANSPORTER_2"/>
    <property type="match status" value="1"/>
</dbReference>
<dbReference type="InterPro" id="IPR003593">
    <property type="entry name" value="AAA+_ATPase"/>
</dbReference>
<dbReference type="PANTHER" id="PTHR42788:SF13">
    <property type="entry name" value="ALIPHATIC SULFONATES IMPORT ATP-BINDING PROTEIN SSUB"/>
    <property type="match status" value="1"/>
</dbReference>
<dbReference type="Pfam" id="PF00005">
    <property type="entry name" value="ABC_tran"/>
    <property type="match status" value="1"/>
</dbReference>
<feature type="compositionally biased region" description="Basic and acidic residues" evidence="4">
    <location>
        <begin position="449"/>
        <end position="459"/>
    </location>
</feature>
<evidence type="ECO:0000256" key="2">
    <source>
        <dbReference type="ARBA" id="ARBA00022741"/>
    </source>
</evidence>
<comment type="caution">
    <text evidence="6">The sequence shown here is derived from an EMBL/GenBank/DDBJ whole genome shotgun (WGS) entry which is preliminary data.</text>
</comment>
<dbReference type="InterPro" id="IPR027417">
    <property type="entry name" value="P-loop_NTPase"/>
</dbReference>
<keyword evidence="2" id="KW-0547">Nucleotide-binding</keyword>
<dbReference type="Pfam" id="PF09821">
    <property type="entry name" value="AAA_assoc_C"/>
    <property type="match status" value="1"/>
</dbReference>
<proteinExistence type="predicted"/>
<dbReference type="GO" id="GO:0005524">
    <property type="term" value="F:ATP binding"/>
    <property type="evidence" value="ECO:0007669"/>
    <property type="project" value="UniProtKB-KW"/>
</dbReference>
<feature type="region of interest" description="Disordered" evidence="4">
    <location>
        <begin position="445"/>
        <end position="481"/>
    </location>
</feature>
<accession>A0ABS1SP15</accession>
<dbReference type="InterPro" id="IPR018632">
    <property type="entry name" value="AAA-associated_dom_C"/>
</dbReference>
<dbReference type="SMART" id="SM00382">
    <property type="entry name" value="AAA"/>
    <property type="match status" value="1"/>
</dbReference>
<dbReference type="InterPro" id="IPR050166">
    <property type="entry name" value="ABC_transporter_ATP-bind"/>
</dbReference>
<dbReference type="SUPFAM" id="SSF52540">
    <property type="entry name" value="P-loop containing nucleoside triphosphate hydrolases"/>
    <property type="match status" value="1"/>
</dbReference>
<dbReference type="RefSeq" id="WP_202381987.1">
    <property type="nucleotide sequence ID" value="NZ_BAAAMA010000002.1"/>
</dbReference>
<dbReference type="EMBL" id="QYAD01000002">
    <property type="protein sequence ID" value="MBL3689894.1"/>
    <property type="molecule type" value="Genomic_DNA"/>
</dbReference>
<organism evidence="6 7">
    <name type="scientific">Leucobacter chromiireducens subsp. chromiireducens</name>
    <dbReference type="NCBI Taxonomy" id="660067"/>
    <lineage>
        <taxon>Bacteria</taxon>
        <taxon>Bacillati</taxon>
        <taxon>Actinomycetota</taxon>
        <taxon>Actinomycetes</taxon>
        <taxon>Micrococcales</taxon>
        <taxon>Microbacteriaceae</taxon>
        <taxon>Leucobacter</taxon>
    </lineage>
</organism>
<dbReference type="PANTHER" id="PTHR42788">
    <property type="entry name" value="TAURINE IMPORT ATP-BINDING PROTEIN-RELATED"/>
    <property type="match status" value="1"/>
</dbReference>
<evidence type="ECO:0000259" key="5">
    <source>
        <dbReference type="PROSITE" id="PS50893"/>
    </source>
</evidence>
<dbReference type="CDD" id="cd03293">
    <property type="entry name" value="ABC_NrtD_SsuB_transporters"/>
    <property type="match status" value="1"/>
</dbReference>
<keyword evidence="7" id="KW-1185">Reference proteome</keyword>
<gene>
    <name evidence="6" type="ORF">D3226_07950</name>
</gene>
<protein>
    <submittedName>
        <fullName evidence="6">ATP-binding cassette domain-containing protein</fullName>
    </submittedName>
</protein>